<proteinExistence type="predicted"/>
<feature type="domain" description="Pyridoxamine kinase/Phosphomethylpyrimidine kinase" evidence="7">
    <location>
        <begin position="75"/>
        <end position="258"/>
    </location>
</feature>
<reference evidence="8 9" key="1">
    <citation type="submission" date="2015-11" db="EMBL/GenBank/DDBJ databases">
        <title>Draft genome sequences of new species of the genus Lactobacillus isolated from orchardgrass silage.</title>
        <authorList>
            <person name="Tohno M."/>
            <person name="Tanizawa Y."/>
            <person name="Arita M."/>
        </authorList>
    </citation>
    <scope>NUCLEOTIDE SEQUENCE [LARGE SCALE GENOMIC DNA]</scope>
    <source>
        <strain evidence="8 9">IWT30</strain>
    </source>
</reference>
<keyword evidence="5" id="KW-0067">ATP-binding</keyword>
<evidence type="ECO:0000313" key="8">
    <source>
        <dbReference type="EMBL" id="GAW98066.1"/>
    </source>
</evidence>
<dbReference type="AlphaFoldDB" id="A0A1Z5I8H3"/>
<dbReference type="InterPro" id="IPR029056">
    <property type="entry name" value="Ribokinase-like"/>
</dbReference>
<evidence type="ECO:0000259" key="7">
    <source>
        <dbReference type="Pfam" id="PF08543"/>
    </source>
</evidence>
<dbReference type="Gene3D" id="3.40.1190.20">
    <property type="match status" value="1"/>
</dbReference>
<keyword evidence="6" id="KW-1133">Transmembrane helix</keyword>
<keyword evidence="4 8" id="KW-0418">Kinase</keyword>
<keyword evidence="9" id="KW-1185">Reference proteome</keyword>
<dbReference type="Proteomes" id="UP000198374">
    <property type="component" value="Unassembled WGS sequence"/>
</dbReference>
<gene>
    <name evidence="8" type="primary">pdxK</name>
    <name evidence="8" type="ORF">IWT30_00009</name>
</gene>
<protein>
    <recommendedName>
        <fullName evidence="1">pyridoxal kinase</fullName>
        <ecNumber evidence="1">2.7.1.35</ecNumber>
    </recommendedName>
</protein>
<dbReference type="EC" id="2.7.1.35" evidence="1"/>
<dbReference type="GO" id="GO:0009443">
    <property type="term" value="P:pyridoxal 5'-phosphate salvage"/>
    <property type="evidence" value="ECO:0007669"/>
    <property type="project" value="InterPro"/>
</dbReference>
<evidence type="ECO:0000256" key="4">
    <source>
        <dbReference type="ARBA" id="ARBA00022777"/>
    </source>
</evidence>
<dbReference type="InterPro" id="IPR013749">
    <property type="entry name" value="PM/HMP-P_kinase-1"/>
</dbReference>
<comment type="caution">
    <text evidence="8">The sequence shown here is derived from an EMBL/GenBank/DDBJ whole genome shotgun (WGS) entry which is preliminary data.</text>
</comment>
<evidence type="ECO:0000256" key="1">
    <source>
        <dbReference type="ARBA" id="ARBA00012104"/>
    </source>
</evidence>
<keyword evidence="6" id="KW-0472">Membrane</keyword>
<evidence type="ECO:0000256" key="2">
    <source>
        <dbReference type="ARBA" id="ARBA00022679"/>
    </source>
</evidence>
<keyword evidence="6" id="KW-0812">Transmembrane</keyword>
<evidence type="ECO:0000256" key="3">
    <source>
        <dbReference type="ARBA" id="ARBA00022741"/>
    </source>
</evidence>
<dbReference type="GO" id="GO:0005829">
    <property type="term" value="C:cytosol"/>
    <property type="evidence" value="ECO:0007669"/>
    <property type="project" value="TreeGrafter"/>
</dbReference>
<dbReference type="SUPFAM" id="SSF53613">
    <property type="entry name" value="Ribokinase-like"/>
    <property type="match status" value="1"/>
</dbReference>
<feature type="transmembrane region" description="Helical" evidence="6">
    <location>
        <begin position="20"/>
        <end position="42"/>
    </location>
</feature>
<dbReference type="Pfam" id="PF08543">
    <property type="entry name" value="Phos_pyr_kin"/>
    <property type="match status" value="1"/>
</dbReference>
<evidence type="ECO:0000256" key="5">
    <source>
        <dbReference type="ARBA" id="ARBA00022840"/>
    </source>
</evidence>
<dbReference type="OrthoDB" id="9800808at2"/>
<organism evidence="8 9">
    <name type="scientific">Secundilactobacillus mixtipabuli</name>
    <dbReference type="NCBI Taxonomy" id="1435342"/>
    <lineage>
        <taxon>Bacteria</taxon>
        <taxon>Bacillati</taxon>
        <taxon>Bacillota</taxon>
        <taxon>Bacilli</taxon>
        <taxon>Lactobacillales</taxon>
        <taxon>Lactobacillaceae</taxon>
        <taxon>Secundilactobacillus</taxon>
    </lineage>
</organism>
<dbReference type="GO" id="GO:0005524">
    <property type="term" value="F:ATP binding"/>
    <property type="evidence" value="ECO:0007669"/>
    <property type="project" value="UniProtKB-KW"/>
</dbReference>
<keyword evidence="2" id="KW-0808">Transferase</keyword>
<dbReference type="GO" id="GO:0008478">
    <property type="term" value="F:pyridoxal kinase activity"/>
    <property type="evidence" value="ECO:0007669"/>
    <property type="project" value="UniProtKB-EC"/>
</dbReference>
<keyword evidence="3" id="KW-0547">Nucleotide-binding</keyword>
<dbReference type="PANTHER" id="PTHR10534:SF2">
    <property type="entry name" value="PYRIDOXAL KINASE"/>
    <property type="match status" value="1"/>
</dbReference>
<evidence type="ECO:0000313" key="9">
    <source>
        <dbReference type="Proteomes" id="UP000198374"/>
    </source>
</evidence>
<name>A0A1Z5I8H3_9LACO</name>
<evidence type="ECO:0000256" key="6">
    <source>
        <dbReference type="SAM" id="Phobius"/>
    </source>
</evidence>
<dbReference type="PANTHER" id="PTHR10534">
    <property type="entry name" value="PYRIDOXAL KINASE"/>
    <property type="match status" value="1"/>
</dbReference>
<sequence>MSGQTLQNRPFLVAEDLSAIGTMSLGVAIPILAVFGVPTAILPTQVLSTQTEGFGTPAKLSSSDWLNEAMAHWRNEQIQFSGVLIGYVGQGKLLNQLTQAVTSQSLNQLIVDPVMGDDGALYPGLSVAYVSAMRQLATKADVITPNWTEAHLLLGRPMTDELPNQAALAAMLADLKSICGQHTRIVITGIPAADAVLTAYSDQHQQKTISTVLRPGHFYGSGDVFSALLSAALMRNVDFKTAIELAVKGDAISLDQTSEVGNQRRYGMQLSQVLKWLTLEVLPRLDSAK</sequence>
<dbReference type="InterPro" id="IPR004625">
    <property type="entry name" value="PyrdxlKinase"/>
</dbReference>
<accession>A0A1Z5I8H3</accession>
<dbReference type="RefSeq" id="WP_089107912.1">
    <property type="nucleotide sequence ID" value="NZ_BCMF01000001.1"/>
</dbReference>
<dbReference type="EMBL" id="BCMF01000001">
    <property type="protein sequence ID" value="GAW98066.1"/>
    <property type="molecule type" value="Genomic_DNA"/>
</dbReference>